<comment type="function">
    <text evidence="4">Part of the outer membrane protein assembly complex, which is involved in assembly and insertion of beta-barrel proteins into the outer membrane.</text>
</comment>
<dbReference type="EMBL" id="CP000238">
    <property type="protein sequence ID" value="ABF14286.1"/>
    <property type="molecule type" value="Genomic_DNA"/>
</dbReference>
<evidence type="ECO:0000256" key="1">
    <source>
        <dbReference type="ARBA" id="ARBA00022729"/>
    </source>
</evidence>
<protein>
    <recommendedName>
        <fullName evidence="4">Outer membrane protein assembly factor BamB</fullName>
    </recommendedName>
</protein>
<dbReference type="PANTHER" id="PTHR34512:SF30">
    <property type="entry name" value="OUTER MEMBRANE PROTEIN ASSEMBLY FACTOR BAMB"/>
    <property type="match status" value="1"/>
</dbReference>
<dbReference type="AlphaFoldDB" id="Q1LU75"/>
<dbReference type="Proteomes" id="UP000002427">
    <property type="component" value="Chromosome"/>
</dbReference>
<dbReference type="InterPro" id="IPR017687">
    <property type="entry name" value="BamB"/>
</dbReference>
<evidence type="ECO:0000259" key="5">
    <source>
        <dbReference type="Pfam" id="PF13360"/>
    </source>
</evidence>
<dbReference type="GO" id="GO:0043165">
    <property type="term" value="P:Gram-negative-bacterium-type cell outer membrane assembly"/>
    <property type="evidence" value="ECO:0007669"/>
    <property type="project" value="UniProtKB-UniRule"/>
</dbReference>
<dbReference type="STRING" id="374463.BCI_0010"/>
<dbReference type="InterPro" id="IPR015943">
    <property type="entry name" value="WD40/YVTN_repeat-like_dom_sf"/>
</dbReference>
<dbReference type="KEGG" id="bci:BCI_0010"/>
<comment type="subunit">
    <text evidence="4">Part of the Bam complex.</text>
</comment>
<comment type="subcellular location">
    <subcellularLocation>
        <location evidence="4">Cell outer membrane</location>
    </subcellularLocation>
</comment>
<evidence type="ECO:0000256" key="3">
    <source>
        <dbReference type="ARBA" id="ARBA00023237"/>
    </source>
</evidence>
<evidence type="ECO:0000313" key="6">
    <source>
        <dbReference type="EMBL" id="ABF14286.1"/>
    </source>
</evidence>
<keyword evidence="2 4" id="KW-0472">Membrane</keyword>
<keyword evidence="1 4" id="KW-0732">Signal</keyword>
<dbReference type="InterPro" id="IPR011047">
    <property type="entry name" value="Quinoprotein_ADH-like_sf"/>
</dbReference>
<dbReference type="NCBIfam" id="NF008351">
    <property type="entry name" value="PRK11138.1"/>
    <property type="match status" value="1"/>
</dbReference>
<proteinExistence type="inferred from homology"/>
<dbReference type="GO" id="GO:0009279">
    <property type="term" value="C:cell outer membrane"/>
    <property type="evidence" value="ECO:0007669"/>
    <property type="project" value="UniProtKB-SubCell"/>
</dbReference>
<organism evidence="6 7">
    <name type="scientific">Baumannia cicadellinicola subsp. Homalodisca coagulata</name>
    <dbReference type="NCBI Taxonomy" id="374463"/>
    <lineage>
        <taxon>Bacteria</taxon>
        <taxon>Pseudomonadati</taxon>
        <taxon>Pseudomonadota</taxon>
        <taxon>Gammaproteobacteria</taxon>
        <taxon>Candidatus Palibaumannia</taxon>
    </lineage>
</organism>
<keyword evidence="3 4" id="KW-0998">Cell outer membrane</keyword>
<evidence type="ECO:0000313" key="7">
    <source>
        <dbReference type="Proteomes" id="UP000002427"/>
    </source>
</evidence>
<dbReference type="NCBIfam" id="TIGR03300">
    <property type="entry name" value="assembly_YfgL"/>
    <property type="match status" value="1"/>
</dbReference>
<dbReference type="PANTHER" id="PTHR34512">
    <property type="entry name" value="CELL SURFACE PROTEIN"/>
    <property type="match status" value="1"/>
</dbReference>
<dbReference type="SUPFAM" id="SSF50998">
    <property type="entry name" value="Quinoprotein alcohol dehydrogenase-like"/>
    <property type="match status" value="1"/>
</dbReference>
<gene>
    <name evidence="4" type="primary">bamB</name>
    <name evidence="6" type="ordered locus">BCI_0010</name>
</gene>
<dbReference type="HOGENOM" id="CLU_027480_0_1_6"/>
<sequence>MLLNGCVLFNNKSFIINHEFQLIEIWNYTVGNSTQQYYSALHPVCQDTYIFVANRNGIVKALAINTGQEIWSVNLSRRKSCLLPGDNLVLLSGGITVMRNRIYIGSEKAKVYALKTEDGSLLWETTVSGEVLSTPVVSNNMVIVYTSNSVIQALNESDGIVKWTIHLNRLPKLTLRGQSSPAIAFGTAIIGDNYGQVHAILIDQGQLIWQKAIYSNKINSEMCFRDIQASPVVEDNILYAVAYNGNLVAINLLSSNIIWLRAIGSLNDFLVKHGTIYIVDQDDRVIAVDAINGSTLWSQNQLLHRKLTSPILYNGYIVIGDSQGYLHWVNVADGSLKAKIKIDNSGLRTKPILGGDKLIIQAQNGKLYAFSTIHKHF</sequence>
<dbReference type="GO" id="GO:0016740">
    <property type="term" value="F:transferase activity"/>
    <property type="evidence" value="ECO:0007669"/>
    <property type="project" value="UniProtKB-KW"/>
</dbReference>
<keyword evidence="7" id="KW-1185">Reference proteome</keyword>
<feature type="domain" description="Pyrrolo-quinoline quinone repeat" evidence="5">
    <location>
        <begin position="55"/>
        <end position="299"/>
    </location>
</feature>
<evidence type="ECO:0000256" key="4">
    <source>
        <dbReference type="HAMAP-Rule" id="MF_00923"/>
    </source>
</evidence>
<dbReference type="Gene3D" id="2.130.10.10">
    <property type="entry name" value="YVTN repeat-like/Quinoprotein amine dehydrogenase"/>
    <property type="match status" value="1"/>
</dbReference>
<dbReference type="Pfam" id="PF13360">
    <property type="entry name" value="PQQ_2"/>
    <property type="match status" value="1"/>
</dbReference>
<keyword evidence="6" id="KW-0808">Transferase</keyword>
<dbReference type="SMART" id="SM00564">
    <property type="entry name" value="PQQ"/>
    <property type="match status" value="7"/>
</dbReference>
<dbReference type="InterPro" id="IPR018391">
    <property type="entry name" value="PQQ_b-propeller_rpt"/>
</dbReference>
<dbReference type="GO" id="GO:0051205">
    <property type="term" value="P:protein insertion into membrane"/>
    <property type="evidence" value="ECO:0007669"/>
    <property type="project" value="UniProtKB-UniRule"/>
</dbReference>
<reference evidence="6 7" key="1">
    <citation type="journal article" date="2006" name="PLoS Biol.">
        <title>Metabolic complementarity and genomics of the dual bacterial symbiosis of sharpshooters.</title>
        <authorList>
            <person name="Wu D."/>
            <person name="Daugherty S.C."/>
            <person name="Van Aken S.E."/>
            <person name="Pai G.H."/>
            <person name="Watkins K.L."/>
            <person name="Khouri H."/>
            <person name="Tallon L.J."/>
            <person name="Zaborsky J.M."/>
            <person name="Dunbar H.E."/>
            <person name="Tran P.L."/>
            <person name="Moran N.A."/>
            <person name="Eisen J.A."/>
        </authorList>
    </citation>
    <scope>NUCLEOTIDE SEQUENCE [LARGE SCALE GENOMIC DNA]</scope>
    <source>
        <strain evidence="6">Hc</strain>
    </source>
</reference>
<dbReference type="InterPro" id="IPR002372">
    <property type="entry name" value="PQQ_rpt_dom"/>
</dbReference>
<dbReference type="HAMAP" id="MF_00923">
    <property type="entry name" value="OM_assembly_BamB"/>
    <property type="match status" value="1"/>
</dbReference>
<evidence type="ECO:0000256" key="2">
    <source>
        <dbReference type="ARBA" id="ARBA00023136"/>
    </source>
</evidence>
<name>Q1LU75_BAUCH</name>
<accession>Q1LU75</accession>
<comment type="similarity">
    <text evidence="4">Belongs to the BamB family.</text>
</comment>